<keyword evidence="3" id="KW-1185">Reference proteome</keyword>
<dbReference type="RefSeq" id="WP_367622982.1">
    <property type="nucleotide sequence ID" value="NZ_JBFNQD010000001.1"/>
</dbReference>
<dbReference type="EMBL" id="JBFNQD010000001">
    <property type="protein sequence ID" value="MEW9304647.1"/>
    <property type="molecule type" value="Genomic_DNA"/>
</dbReference>
<dbReference type="Proteomes" id="UP001555786">
    <property type="component" value="Unassembled WGS sequence"/>
</dbReference>
<feature type="chain" id="PRO_5047144103" evidence="1">
    <location>
        <begin position="23"/>
        <end position="122"/>
    </location>
</feature>
<evidence type="ECO:0000313" key="3">
    <source>
        <dbReference type="Proteomes" id="UP001555786"/>
    </source>
</evidence>
<sequence length="122" mass="13317">MKNSVVATTAALCVLLFPLAQARAMECFGGFSCEEIGAAAFSFRIVRDCPAQFQIRPDKRAKFERAMVALRNRPLANVTGNEQFSSTPQTYGPGICEGAARKFKSGAAKVEFLAVRPQVKRK</sequence>
<keyword evidence="1" id="KW-0732">Signal</keyword>
<protein>
    <submittedName>
        <fullName evidence="2">Uncharacterized protein</fullName>
    </submittedName>
</protein>
<evidence type="ECO:0000313" key="2">
    <source>
        <dbReference type="EMBL" id="MEW9304647.1"/>
    </source>
</evidence>
<gene>
    <name evidence="2" type="ORF">ABXS05_03810</name>
</gene>
<name>A0ABV3PGA6_9HYPH</name>
<comment type="caution">
    <text evidence="2">The sequence shown here is derived from an EMBL/GenBank/DDBJ whole genome shotgun (WGS) entry which is preliminary data.</text>
</comment>
<proteinExistence type="predicted"/>
<evidence type="ECO:0000256" key="1">
    <source>
        <dbReference type="SAM" id="SignalP"/>
    </source>
</evidence>
<organism evidence="2 3">
    <name type="scientific">Labrys neptuniae</name>
    <dbReference type="NCBI Taxonomy" id="376174"/>
    <lineage>
        <taxon>Bacteria</taxon>
        <taxon>Pseudomonadati</taxon>
        <taxon>Pseudomonadota</taxon>
        <taxon>Alphaproteobacteria</taxon>
        <taxon>Hyphomicrobiales</taxon>
        <taxon>Xanthobacteraceae</taxon>
        <taxon>Labrys</taxon>
    </lineage>
</organism>
<reference evidence="2 3" key="1">
    <citation type="submission" date="2024-07" db="EMBL/GenBank/DDBJ databases">
        <title>Description of Labrys sedimenti sp. nov., isolated from a diclofenac-degrading enrichment culture.</title>
        <authorList>
            <person name="Tancsics A."/>
            <person name="Csepanyi A."/>
        </authorList>
    </citation>
    <scope>NUCLEOTIDE SEQUENCE [LARGE SCALE GENOMIC DNA]</scope>
    <source>
        <strain evidence="2 3">LMG 23578</strain>
    </source>
</reference>
<accession>A0ABV3PGA6</accession>
<feature type="signal peptide" evidence="1">
    <location>
        <begin position="1"/>
        <end position="22"/>
    </location>
</feature>